<comment type="caution">
    <text evidence="2">The sequence shown here is derived from an EMBL/GenBank/DDBJ whole genome shotgun (WGS) entry which is preliminary data.</text>
</comment>
<evidence type="ECO:0000313" key="2">
    <source>
        <dbReference type="EMBL" id="KIF53953.1"/>
    </source>
</evidence>
<dbReference type="Proteomes" id="UP000031586">
    <property type="component" value="Unassembled WGS sequence"/>
</dbReference>
<dbReference type="Pfam" id="PF11383">
    <property type="entry name" value="DUF3187"/>
    <property type="match status" value="1"/>
</dbReference>
<reference evidence="2 3" key="1">
    <citation type="submission" date="2014-07" db="EMBL/GenBank/DDBJ databases">
        <title>Unique and conserved regions in Vibrio harveyi and related species in comparison with the shrimp pathogen Vibrio harveyi CAIM 1792.</title>
        <authorList>
            <person name="Espinoza-Valles I."/>
            <person name="Vora G."/>
            <person name="Leekitcharoenphon P."/>
            <person name="Ussery D."/>
            <person name="Hoj L."/>
            <person name="Gomez-Gil B."/>
        </authorList>
    </citation>
    <scope>NUCLEOTIDE SEQUENCE [LARGE SCALE GENOMIC DNA]</scope>
    <source>
        <strain evidence="3">CAIM 1854 / LMG 25443</strain>
    </source>
</reference>
<proteinExistence type="predicted"/>
<dbReference type="AlphaFoldDB" id="A0A0C1VVK2"/>
<feature type="signal peptide" evidence="1">
    <location>
        <begin position="1"/>
        <end position="23"/>
    </location>
</feature>
<accession>A0A0C1VVK2</accession>
<evidence type="ECO:0008006" key="4">
    <source>
        <dbReference type="Google" id="ProtNLM"/>
    </source>
</evidence>
<organism evidence="2 3">
    <name type="scientific">Vibrio owensii CAIM 1854 = LMG 25443</name>
    <dbReference type="NCBI Taxonomy" id="1229493"/>
    <lineage>
        <taxon>Bacteria</taxon>
        <taxon>Pseudomonadati</taxon>
        <taxon>Pseudomonadota</taxon>
        <taxon>Gammaproteobacteria</taxon>
        <taxon>Vibrionales</taxon>
        <taxon>Vibrionaceae</taxon>
        <taxon>Vibrio</taxon>
    </lineage>
</organism>
<name>A0A0C1VVK2_9VIBR</name>
<dbReference type="PATRIC" id="fig|1229493.5.peg.279"/>
<evidence type="ECO:0000256" key="1">
    <source>
        <dbReference type="SAM" id="SignalP"/>
    </source>
</evidence>
<dbReference type="EMBL" id="JPRD01000011">
    <property type="protein sequence ID" value="KIF53953.1"/>
    <property type="molecule type" value="Genomic_DNA"/>
</dbReference>
<protein>
    <recommendedName>
        <fullName evidence="4">Outer membrane beta-barrel domain protein</fullName>
    </recommendedName>
</protein>
<keyword evidence="1" id="KW-0732">Signal</keyword>
<sequence length="329" mass="37595">MMDLRWQPTLMSCAILLSAPAICASDLYGPLRSYAQSPVQVVSHTNILRSGYALPSGYVEAYGSGTIASVWAHTSDYSLDYYHNQLELGGRWQINEKWQWELNYRWVFAADNHLDGLTESFHDLFGIGQNGRDEVDKNRFYMSMPDYDILIEDFEGETLANNLSTYIQYQIVQNEHHGLSVGGSLYYNDVAHGSFKGNSFEQGVQINYTYRFNAANIFYSMAGMTFRNSDKALADFPYRHNTAAFAGGYRYALKNNHHFILEYHWYQGSTEGPSEFADASNEFVIGYRYLMENSAIEVMAIENARNMDNSTDIAFTFGYRYLFAPDNES</sequence>
<evidence type="ECO:0000313" key="3">
    <source>
        <dbReference type="Proteomes" id="UP000031586"/>
    </source>
</evidence>
<feature type="chain" id="PRO_5002154461" description="Outer membrane beta-barrel domain protein" evidence="1">
    <location>
        <begin position="24"/>
        <end position="329"/>
    </location>
</feature>
<dbReference type="InterPro" id="IPR021523">
    <property type="entry name" value="DUF3187"/>
</dbReference>
<gene>
    <name evidence="2" type="ORF">H735_06080</name>
</gene>
<dbReference type="RefSeq" id="WP_020194861.1">
    <property type="nucleotide sequence ID" value="NZ_BAOH01000009.1"/>
</dbReference>